<dbReference type="InterPro" id="IPR014710">
    <property type="entry name" value="RmlC-like_jellyroll"/>
</dbReference>
<dbReference type="InterPro" id="IPR012093">
    <property type="entry name" value="Pirin"/>
</dbReference>
<dbReference type="PANTHER" id="PTHR43212:SF3">
    <property type="entry name" value="QUERCETIN 2,3-DIOXYGENASE"/>
    <property type="match status" value="1"/>
</dbReference>
<dbReference type="Pfam" id="PF17954">
    <property type="entry name" value="Pirin_C_2"/>
    <property type="match status" value="1"/>
</dbReference>
<evidence type="ECO:0000313" key="6">
    <source>
        <dbReference type="EMBL" id="GGX74226.1"/>
    </source>
</evidence>
<dbReference type="InterPro" id="IPR003829">
    <property type="entry name" value="Pirin_N_dom"/>
</dbReference>
<feature type="binding site" evidence="2">
    <location>
        <position position="70"/>
    </location>
    <ligand>
        <name>Fe cation</name>
        <dbReference type="ChEBI" id="CHEBI:24875"/>
    </ligand>
</feature>
<dbReference type="CDD" id="cd20311">
    <property type="entry name" value="cupin_Yhhw_C"/>
    <property type="match status" value="1"/>
</dbReference>
<dbReference type="GO" id="GO:0046872">
    <property type="term" value="F:metal ion binding"/>
    <property type="evidence" value="ECO:0007669"/>
    <property type="project" value="UniProtKB-KW"/>
</dbReference>
<comment type="cofactor">
    <cofactor evidence="2">
        <name>Fe cation</name>
        <dbReference type="ChEBI" id="CHEBI:24875"/>
    </cofactor>
    <text evidence="2">Binds 1 Fe cation per subunit.</text>
</comment>
<comment type="similarity">
    <text evidence="1 3">Belongs to the pirin family.</text>
</comment>
<dbReference type="InterPro" id="IPR011051">
    <property type="entry name" value="RmlC_Cupin_sf"/>
</dbReference>
<feature type="domain" description="Pirin N-terminal" evidence="4">
    <location>
        <begin position="25"/>
        <end position="132"/>
    </location>
</feature>
<dbReference type="AlphaFoldDB" id="A0A918KUP2"/>
<gene>
    <name evidence="6" type="ORF">GCM10011309_25450</name>
</gene>
<evidence type="ECO:0000259" key="5">
    <source>
        <dbReference type="Pfam" id="PF17954"/>
    </source>
</evidence>
<sequence>MSENLTESVALATNFSRRPGGARGHADHGWLRSAHSFSFANYYDPEHMGFANLRVINEDVVAPQRGFGEHPHDNAEIFSYIIEGALAHKDTLRNHSTVAGGGIQYMSAGSGVRHSEFNPSQTHPVHFLQVWLLPNQTGGEPRYETQDISAIEKAGRLKLFLSPDGRAGSMAMRADALIYAGTFDGSQTTETVLPEGHKAWVQIARGSVDVNGVNLEAGDGLAIHSGGRVVFSKGIDAELLYFDLFE</sequence>
<evidence type="ECO:0000259" key="4">
    <source>
        <dbReference type="Pfam" id="PF02678"/>
    </source>
</evidence>
<keyword evidence="2" id="KW-0479">Metal-binding</keyword>
<name>A0A918KUP2_9PROT</name>
<feature type="domain" description="Quercetin 2,3-dioxygenase C-terminal cupin" evidence="5">
    <location>
        <begin position="159"/>
        <end position="244"/>
    </location>
</feature>
<dbReference type="InterPro" id="IPR041602">
    <property type="entry name" value="Quercetinase_C"/>
</dbReference>
<comment type="caution">
    <text evidence="6">The sequence shown here is derived from an EMBL/GenBank/DDBJ whole genome shotgun (WGS) entry which is preliminary data.</text>
</comment>
<dbReference type="PIRSF" id="PIRSF006232">
    <property type="entry name" value="Pirin"/>
    <property type="match status" value="1"/>
</dbReference>
<dbReference type="Proteomes" id="UP000600865">
    <property type="component" value="Unassembled WGS sequence"/>
</dbReference>
<feature type="binding site" evidence="2">
    <location>
        <position position="114"/>
    </location>
    <ligand>
        <name>Fe cation</name>
        <dbReference type="ChEBI" id="CHEBI:24875"/>
    </ligand>
</feature>
<dbReference type="PANTHER" id="PTHR43212">
    <property type="entry name" value="QUERCETIN 2,3-DIOXYGENASE"/>
    <property type="match status" value="1"/>
</dbReference>
<feature type="binding site" evidence="2">
    <location>
        <position position="116"/>
    </location>
    <ligand>
        <name>Fe cation</name>
        <dbReference type="ChEBI" id="CHEBI:24875"/>
    </ligand>
</feature>
<dbReference type="Gene3D" id="2.60.120.10">
    <property type="entry name" value="Jelly Rolls"/>
    <property type="match status" value="2"/>
</dbReference>
<dbReference type="SUPFAM" id="SSF51182">
    <property type="entry name" value="RmlC-like cupins"/>
    <property type="match status" value="1"/>
</dbReference>
<reference evidence="6 7" key="1">
    <citation type="journal article" date="2014" name="Int. J. Syst. Evol. Microbiol.">
        <title>Complete genome sequence of Corynebacterium casei LMG S-19264T (=DSM 44701T), isolated from a smear-ripened cheese.</title>
        <authorList>
            <consortium name="US DOE Joint Genome Institute (JGI-PGF)"/>
            <person name="Walter F."/>
            <person name="Albersmeier A."/>
            <person name="Kalinowski J."/>
            <person name="Ruckert C."/>
        </authorList>
    </citation>
    <scope>NUCLEOTIDE SEQUENCE [LARGE SCALE GENOMIC DNA]</scope>
    <source>
        <strain evidence="6 7">KCTC 23968</strain>
    </source>
</reference>
<keyword evidence="7" id="KW-1185">Reference proteome</keyword>
<proteinExistence type="inferred from homology"/>
<accession>A0A918KUP2</accession>
<evidence type="ECO:0000256" key="1">
    <source>
        <dbReference type="ARBA" id="ARBA00008416"/>
    </source>
</evidence>
<dbReference type="RefSeq" id="WP_189586844.1">
    <property type="nucleotide sequence ID" value="NZ_BMYV01000003.1"/>
</dbReference>
<dbReference type="EMBL" id="BMYV01000003">
    <property type="protein sequence ID" value="GGX74226.1"/>
    <property type="molecule type" value="Genomic_DNA"/>
</dbReference>
<evidence type="ECO:0008006" key="8">
    <source>
        <dbReference type="Google" id="ProtNLM"/>
    </source>
</evidence>
<keyword evidence="2" id="KW-0408">Iron</keyword>
<dbReference type="Pfam" id="PF02678">
    <property type="entry name" value="Pirin"/>
    <property type="match status" value="1"/>
</dbReference>
<organism evidence="6 7">
    <name type="scientific">Litorimonas cladophorae</name>
    <dbReference type="NCBI Taxonomy" id="1220491"/>
    <lineage>
        <taxon>Bacteria</taxon>
        <taxon>Pseudomonadati</taxon>
        <taxon>Pseudomonadota</taxon>
        <taxon>Alphaproteobacteria</taxon>
        <taxon>Maricaulales</taxon>
        <taxon>Robiginitomaculaceae</taxon>
    </lineage>
</organism>
<evidence type="ECO:0000256" key="2">
    <source>
        <dbReference type="PIRSR" id="PIRSR006232-1"/>
    </source>
</evidence>
<protein>
    <recommendedName>
        <fullName evidence="8">Quercetin 2,3-dioxygenase</fullName>
    </recommendedName>
</protein>
<dbReference type="CDD" id="cd02910">
    <property type="entry name" value="cupin_Yhhw_N"/>
    <property type="match status" value="1"/>
</dbReference>
<feature type="binding site" evidence="2">
    <location>
        <position position="72"/>
    </location>
    <ligand>
        <name>Fe cation</name>
        <dbReference type="ChEBI" id="CHEBI:24875"/>
    </ligand>
</feature>
<evidence type="ECO:0000313" key="7">
    <source>
        <dbReference type="Proteomes" id="UP000600865"/>
    </source>
</evidence>
<evidence type="ECO:0000256" key="3">
    <source>
        <dbReference type="RuleBase" id="RU003457"/>
    </source>
</evidence>